<comment type="pathway">
    <text evidence="4">Amino-acid biosynthesis; D-alanine biosynthesis; D-alanine from L-alanine: step 1/1.</text>
</comment>
<feature type="modified residue" description="N6-(pyridoxal phosphate)lysine" evidence="4 5">
    <location>
        <position position="36"/>
    </location>
</feature>
<dbReference type="EMBL" id="AP027059">
    <property type="protein sequence ID" value="BDU50762.1"/>
    <property type="molecule type" value="Genomic_DNA"/>
</dbReference>
<dbReference type="InterPro" id="IPR001608">
    <property type="entry name" value="Ala_racemase_N"/>
</dbReference>
<dbReference type="InterPro" id="IPR011079">
    <property type="entry name" value="Ala_racemase_C"/>
</dbReference>
<dbReference type="Gene3D" id="2.40.37.10">
    <property type="entry name" value="Lyase, Ornithine Decarboxylase, Chain A, domain 1"/>
    <property type="match status" value="1"/>
</dbReference>
<dbReference type="KEGG" id="haby:HLVA_13310"/>
<keyword evidence="9" id="KW-1185">Reference proteome</keyword>
<dbReference type="PANTHER" id="PTHR30511">
    <property type="entry name" value="ALANINE RACEMASE"/>
    <property type="match status" value="1"/>
</dbReference>
<dbReference type="GO" id="GO:0030632">
    <property type="term" value="P:D-alanine biosynthetic process"/>
    <property type="evidence" value="ECO:0007669"/>
    <property type="project" value="UniProtKB-UniRule"/>
</dbReference>
<dbReference type="Pfam" id="PF01168">
    <property type="entry name" value="Ala_racemase_N"/>
    <property type="match status" value="1"/>
</dbReference>
<keyword evidence="2 4" id="KW-0663">Pyridoxal phosphate</keyword>
<dbReference type="Pfam" id="PF00842">
    <property type="entry name" value="Ala_racemase_C"/>
    <property type="match status" value="1"/>
</dbReference>
<accession>A0AAU9DEI8</accession>
<protein>
    <recommendedName>
        <fullName evidence="4">Alanine racemase</fullName>
        <ecNumber evidence="4">5.1.1.1</ecNumber>
    </recommendedName>
</protein>
<keyword evidence="3 4" id="KW-0413">Isomerase</keyword>
<proteinExistence type="inferred from homology"/>
<dbReference type="GO" id="GO:0008784">
    <property type="term" value="F:alanine racemase activity"/>
    <property type="evidence" value="ECO:0007669"/>
    <property type="project" value="UniProtKB-UniRule"/>
</dbReference>
<evidence type="ECO:0000313" key="8">
    <source>
        <dbReference type="EMBL" id="BDU50762.1"/>
    </source>
</evidence>
<dbReference type="AlphaFoldDB" id="A0AAU9DEI8"/>
<evidence type="ECO:0000256" key="4">
    <source>
        <dbReference type="HAMAP-Rule" id="MF_01201"/>
    </source>
</evidence>
<dbReference type="Gene3D" id="3.20.20.10">
    <property type="entry name" value="Alanine racemase"/>
    <property type="match status" value="1"/>
</dbReference>
<dbReference type="SMART" id="SM01005">
    <property type="entry name" value="Ala_racemase_C"/>
    <property type="match status" value="1"/>
</dbReference>
<comment type="function">
    <text evidence="4">Catalyzes the interconversion of L-alanine and D-alanine. May also act on other amino acids.</text>
</comment>
<dbReference type="PRINTS" id="PR00992">
    <property type="entry name" value="ALARACEMASE"/>
</dbReference>
<feature type="binding site" evidence="4 6">
    <location>
        <position position="308"/>
    </location>
    <ligand>
        <name>substrate</name>
    </ligand>
</feature>
<comment type="similarity">
    <text evidence="4">Belongs to the alanine racemase family.</text>
</comment>
<evidence type="ECO:0000313" key="9">
    <source>
        <dbReference type="Proteomes" id="UP001321582"/>
    </source>
</evidence>
<dbReference type="InterPro" id="IPR009006">
    <property type="entry name" value="Ala_racemase/Decarboxylase_C"/>
</dbReference>
<name>A0AAU9DEI8_9FUSO</name>
<feature type="domain" description="Alanine racemase C-terminal" evidence="7">
    <location>
        <begin position="239"/>
        <end position="363"/>
    </location>
</feature>
<feature type="active site" description="Proton acceptor; specific for D-alanine" evidence="4">
    <location>
        <position position="36"/>
    </location>
</feature>
<dbReference type="NCBIfam" id="TIGR00492">
    <property type="entry name" value="alr"/>
    <property type="match status" value="1"/>
</dbReference>
<dbReference type="InterPro" id="IPR000821">
    <property type="entry name" value="Ala_racemase"/>
</dbReference>
<dbReference type="PROSITE" id="PS00395">
    <property type="entry name" value="ALANINE_RACEMASE"/>
    <property type="match status" value="1"/>
</dbReference>
<evidence type="ECO:0000256" key="6">
    <source>
        <dbReference type="PIRSR" id="PIRSR600821-52"/>
    </source>
</evidence>
<dbReference type="GO" id="GO:0030170">
    <property type="term" value="F:pyridoxal phosphate binding"/>
    <property type="evidence" value="ECO:0007669"/>
    <property type="project" value="UniProtKB-UniRule"/>
</dbReference>
<gene>
    <name evidence="8" type="primary">alr_1</name>
    <name evidence="8" type="ORF">HLVA_13310</name>
</gene>
<evidence type="ECO:0000256" key="1">
    <source>
        <dbReference type="ARBA" id="ARBA00001933"/>
    </source>
</evidence>
<feature type="active site" description="Proton acceptor; specific for L-alanine" evidence="4">
    <location>
        <position position="260"/>
    </location>
</feature>
<dbReference type="EC" id="5.1.1.1" evidence="4"/>
<reference evidence="8 9" key="1">
    <citation type="submission" date="2022-11" db="EMBL/GenBank/DDBJ databases">
        <title>Haliovirga abyssi gen. nov., sp. nov., a mesophilic fermentative bacterium isolated from the Iheya North hydrothermal field and the proposal of Haliovirgaceae fam. nov.</title>
        <authorList>
            <person name="Miyazaki U."/>
            <person name="Tame A."/>
            <person name="Miyazaki J."/>
            <person name="Takai K."/>
            <person name="Sawayama S."/>
            <person name="Kitajima M."/>
            <person name="Okamoto A."/>
            <person name="Nakagawa S."/>
        </authorList>
    </citation>
    <scope>NUCLEOTIDE SEQUENCE [LARGE SCALE GENOMIC DNA]</scope>
    <source>
        <strain evidence="8 9">IC12</strain>
    </source>
</reference>
<comment type="cofactor">
    <cofactor evidence="1 4 5">
        <name>pyridoxal 5'-phosphate</name>
        <dbReference type="ChEBI" id="CHEBI:597326"/>
    </cofactor>
</comment>
<dbReference type="FunFam" id="3.20.20.10:FF:000002">
    <property type="entry name" value="Alanine racemase"/>
    <property type="match status" value="1"/>
</dbReference>
<evidence type="ECO:0000256" key="3">
    <source>
        <dbReference type="ARBA" id="ARBA00023235"/>
    </source>
</evidence>
<dbReference type="SUPFAM" id="SSF50621">
    <property type="entry name" value="Alanine racemase C-terminal domain-like"/>
    <property type="match status" value="1"/>
</dbReference>
<evidence type="ECO:0000259" key="7">
    <source>
        <dbReference type="SMART" id="SM01005"/>
    </source>
</evidence>
<dbReference type="PANTHER" id="PTHR30511:SF0">
    <property type="entry name" value="ALANINE RACEMASE, CATABOLIC-RELATED"/>
    <property type="match status" value="1"/>
</dbReference>
<dbReference type="RefSeq" id="WP_307903618.1">
    <property type="nucleotide sequence ID" value="NZ_AP027059.1"/>
</dbReference>
<evidence type="ECO:0000256" key="5">
    <source>
        <dbReference type="PIRSR" id="PIRSR600821-50"/>
    </source>
</evidence>
<dbReference type="SUPFAM" id="SSF51419">
    <property type="entry name" value="PLP-binding barrel"/>
    <property type="match status" value="1"/>
</dbReference>
<dbReference type="InterPro" id="IPR020622">
    <property type="entry name" value="Ala_racemase_pyridoxalP-BS"/>
</dbReference>
<evidence type="ECO:0000256" key="2">
    <source>
        <dbReference type="ARBA" id="ARBA00022898"/>
    </source>
</evidence>
<organism evidence="8 9">
    <name type="scientific">Haliovirga abyssi</name>
    <dbReference type="NCBI Taxonomy" id="2996794"/>
    <lineage>
        <taxon>Bacteria</taxon>
        <taxon>Fusobacteriati</taxon>
        <taxon>Fusobacteriota</taxon>
        <taxon>Fusobacteriia</taxon>
        <taxon>Fusobacteriales</taxon>
        <taxon>Haliovirgaceae</taxon>
        <taxon>Haliovirga</taxon>
    </lineage>
</organism>
<dbReference type="HAMAP" id="MF_01201">
    <property type="entry name" value="Ala_racemase"/>
    <property type="match status" value="1"/>
</dbReference>
<dbReference type="GO" id="GO:0005829">
    <property type="term" value="C:cytosol"/>
    <property type="evidence" value="ECO:0007669"/>
    <property type="project" value="TreeGrafter"/>
</dbReference>
<dbReference type="CDD" id="cd00430">
    <property type="entry name" value="PLPDE_III_AR"/>
    <property type="match status" value="1"/>
</dbReference>
<dbReference type="InterPro" id="IPR029066">
    <property type="entry name" value="PLP-binding_barrel"/>
</dbReference>
<dbReference type="Proteomes" id="UP001321582">
    <property type="component" value="Chromosome"/>
</dbReference>
<sequence length="366" mass="41258">MGNSKNSYLEIDLDKVVENYNYIKGLTNSKVMAVVKANAYGLGIVEIAKVLKKAGADFFGVAFYEEAIKLIKSGIKEKILIFNYIKKEYLNKLININNIIITIYSIEQLNGYIDYMGDNINKLKIHLKVNTGLDRLGIREEDLNIAIKLIKKYNLKIEGIYSHFANASGNEGYTRFQDNNFNKIIKKFEENNILFRVKHISNSAATLLYRKFDYDYVRVGMAIYGLQPLEEYNNNIKEVLTLKSIISGVFNVKKGENIGYGLKTAALKNMKIAIIPIGYSDGYLFQLSSKGLVEINGIECNIVGEVCMDQIIVDVSKIENLKIEDEVIVIGGKIGINRLAKIVDTIPDEILCKLSNSLEKNYIGDV</sequence>
<feature type="binding site" evidence="4 6">
    <location>
        <position position="135"/>
    </location>
    <ligand>
        <name>substrate</name>
    </ligand>
</feature>
<comment type="catalytic activity">
    <reaction evidence="4">
        <text>L-alanine = D-alanine</text>
        <dbReference type="Rhea" id="RHEA:20249"/>
        <dbReference type="ChEBI" id="CHEBI:57416"/>
        <dbReference type="ChEBI" id="CHEBI:57972"/>
        <dbReference type="EC" id="5.1.1.1"/>
    </reaction>
</comment>